<name>A0AAV5T9X4_9BILA</name>
<evidence type="ECO:0000313" key="12">
    <source>
        <dbReference type="Proteomes" id="UP001432027"/>
    </source>
</evidence>
<protein>
    <recommendedName>
        <fullName evidence="13">Nuclear receptor</fullName>
    </recommendedName>
</protein>
<comment type="caution">
    <text evidence="11">The sequence shown here is derived from an EMBL/GenBank/DDBJ whole genome shotgun (WGS) entry which is preliminary data.</text>
</comment>
<evidence type="ECO:0000256" key="1">
    <source>
        <dbReference type="ARBA" id="ARBA00022723"/>
    </source>
</evidence>
<dbReference type="GO" id="GO:0003700">
    <property type="term" value="F:DNA-binding transcription factor activity"/>
    <property type="evidence" value="ECO:0007669"/>
    <property type="project" value="InterPro"/>
</dbReference>
<evidence type="ECO:0000259" key="9">
    <source>
        <dbReference type="PROSITE" id="PS51030"/>
    </source>
</evidence>
<dbReference type="PROSITE" id="PS51843">
    <property type="entry name" value="NR_LBD"/>
    <property type="match status" value="1"/>
</dbReference>
<dbReference type="EMBL" id="BTSX01000004">
    <property type="protein sequence ID" value="GMS92028.1"/>
    <property type="molecule type" value="Genomic_DNA"/>
</dbReference>
<dbReference type="Pfam" id="PF00105">
    <property type="entry name" value="zf-C4"/>
    <property type="match status" value="1"/>
</dbReference>
<evidence type="ECO:0000256" key="7">
    <source>
        <dbReference type="ARBA" id="ARBA00023170"/>
    </source>
</evidence>
<keyword evidence="4" id="KW-0805">Transcription regulation</keyword>
<dbReference type="Gene3D" id="1.10.565.10">
    <property type="entry name" value="Retinoid X Receptor"/>
    <property type="match status" value="1"/>
</dbReference>
<dbReference type="GO" id="GO:0043565">
    <property type="term" value="F:sequence-specific DNA binding"/>
    <property type="evidence" value="ECO:0007669"/>
    <property type="project" value="InterPro"/>
</dbReference>
<keyword evidence="5" id="KW-0238">DNA-binding</keyword>
<keyword evidence="6" id="KW-0804">Transcription</keyword>
<dbReference type="SUPFAM" id="SSF48508">
    <property type="entry name" value="Nuclear receptor ligand-binding domain"/>
    <property type="match status" value="1"/>
</dbReference>
<evidence type="ECO:0000259" key="10">
    <source>
        <dbReference type="PROSITE" id="PS51843"/>
    </source>
</evidence>
<dbReference type="InterPro" id="IPR035500">
    <property type="entry name" value="NHR-like_dom_sf"/>
</dbReference>
<dbReference type="PANTHER" id="PTHR46011">
    <property type="entry name" value="NUCLEAR HORMONE RECEPTOR FAMILY MEMBER NHR-86-RELATED"/>
    <property type="match status" value="1"/>
</dbReference>
<evidence type="ECO:0000256" key="5">
    <source>
        <dbReference type="ARBA" id="ARBA00023125"/>
    </source>
</evidence>
<gene>
    <name evidence="11" type="ORF">PENTCL1PPCAC_14203</name>
</gene>
<dbReference type="SMART" id="SM00399">
    <property type="entry name" value="ZnF_C4"/>
    <property type="match status" value="1"/>
</dbReference>
<evidence type="ECO:0000313" key="11">
    <source>
        <dbReference type="EMBL" id="GMS92028.1"/>
    </source>
</evidence>
<dbReference type="GO" id="GO:0005634">
    <property type="term" value="C:nucleus"/>
    <property type="evidence" value="ECO:0007669"/>
    <property type="project" value="TreeGrafter"/>
</dbReference>
<keyword evidence="2" id="KW-0863">Zinc-finger</keyword>
<feature type="non-terminal residue" evidence="11">
    <location>
        <position position="358"/>
    </location>
</feature>
<organism evidence="11 12">
    <name type="scientific">Pristionchus entomophagus</name>
    <dbReference type="NCBI Taxonomy" id="358040"/>
    <lineage>
        <taxon>Eukaryota</taxon>
        <taxon>Metazoa</taxon>
        <taxon>Ecdysozoa</taxon>
        <taxon>Nematoda</taxon>
        <taxon>Chromadorea</taxon>
        <taxon>Rhabditida</taxon>
        <taxon>Rhabditina</taxon>
        <taxon>Diplogasteromorpha</taxon>
        <taxon>Diplogasteroidea</taxon>
        <taxon>Neodiplogasteridae</taxon>
        <taxon>Pristionchus</taxon>
    </lineage>
</organism>
<dbReference type="Gene3D" id="3.30.50.10">
    <property type="entry name" value="Erythroid Transcription Factor GATA-1, subunit A"/>
    <property type="match status" value="1"/>
</dbReference>
<keyword evidence="1" id="KW-0479">Metal-binding</keyword>
<dbReference type="AlphaFoldDB" id="A0AAV5T9X4"/>
<keyword evidence="3" id="KW-0862">Zinc</keyword>
<dbReference type="SMART" id="SM00430">
    <property type="entry name" value="HOLI"/>
    <property type="match status" value="1"/>
</dbReference>
<reference evidence="11" key="1">
    <citation type="submission" date="2023-10" db="EMBL/GenBank/DDBJ databases">
        <title>Genome assembly of Pristionchus species.</title>
        <authorList>
            <person name="Yoshida K."/>
            <person name="Sommer R.J."/>
        </authorList>
    </citation>
    <scope>NUCLEOTIDE SEQUENCE</scope>
    <source>
        <strain evidence="11">RS0144</strain>
    </source>
</reference>
<dbReference type="Pfam" id="PF00104">
    <property type="entry name" value="Hormone_recep"/>
    <property type="match status" value="1"/>
</dbReference>
<proteinExistence type="predicted"/>
<evidence type="ECO:0000256" key="6">
    <source>
        <dbReference type="ARBA" id="ARBA00023163"/>
    </source>
</evidence>
<feature type="domain" description="NR LBD" evidence="10">
    <location>
        <begin position="102"/>
        <end position="358"/>
    </location>
</feature>
<evidence type="ECO:0008006" key="13">
    <source>
        <dbReference type="Google" id="ProtNLM"/>
    </source>
</evidence>
<keyword evidence="7" id="KW-0675">Receptor</keyword>
<dbReference type="Proteomes" id="UP001432027">
    <property type="component" value="Unassembled WGS sequence"/>
</dbReference>
<dbReference type="GO" id="GO:0008270">
    <property type="term" value="F:zinc ion binding"/>
    <property type="evidence" value="ECO:0007669"/>
    <property type="project" value="UniProtKB-KW"/>
</dbReference>
<sequence length="358" mass="41446">DRDCIVCGKTTRIAHFGIEYCRACAVFYRRAKRGNDYSCRSSTGLCTTGKGLNCKRCRYDRLVILLSRSEPVKDSHEPSPSIETVAIPLKTDRTFLERVRTHYNAMCFSRLRSELNARPDPPHPLEISLENGPFIEADFASLIAAIRMLLTATLEFGKTAFPDFAQLDKSDKWALSTDFFYRFLFFEGCYRAYKIFADDPNTYFVSYAAYSRIPFDERFLRSAPEGADVAGAIAYMEKSEIAVFFKNARERIARVNLSEEEFLAVVGLMFWNYGDLSTSENINRIGEKYRGEVLKELHAYYREELGIDDYATRIGELMMMIQMFEKTKDLKEQFEVMRLFNIMTDDNFVYQLQKDLTI</sequence>
<dbReference type="SUPFAM" id="SSF57716">
    <property type="entry name" value="Glucocorticoid receptor-like (DNA-binding domain)"/>
    <property type="match status" value="1"/>
</dbReference>
<feature type="non-terminal residue" evidence="11">
    <location>
        <position position="1"/>
    </location>
</feature>
<accession>A0AAV5T9X4</accession>
<evidence type="ECO:0000256" key="8">
    <source>
        <dbReference type="ARBA" id="ARBA00023242"/>
    </source>
</evidence>
<dbReference type="InterPro" id="IPR001628">
    <property type="entry name" value="Znf_hrmn_rcpt"/>
</dbReference>
<feature type="domain" description="Nuclear receptor" evidence="9">
    <location>
        <begin position="1"/>
        <end position="74"/>
    </location>
</feature>
<evidence type="ECO:0000256" key="2">
    <source>
        <dbReference type="ARBA" id="ARBA00022771"/>
    </source>
</evidence>
<dbReference type="PROSITE" id="PS51030">
    <property type="entry name" value="NUCLEAR_REC_DBD_2"/>
    <property type="match status" value="1"/>
</dbReference>
<keyword evidence="12" id="KW-1185">Reference proteome</keyword>
<dbReference type="InterPro" id="IPR000536">
    <property type="entry name" value="Nucl_hrmn_rcpt_lig-bd"/>
</dbReference>
<dbReference type="InterPro" id="IPR013088">
    <property type="entry name" value="Znf_NHR/GATA"/>
</dbReference>
<evidence type="ECO:0000256" key="4">
    <source>
        <dbReference type="ARBA" id="ARBA00023015"/>
    </source>
</evidence>
<keyword evidence="8" id="KW-0539">Nucleus</keyword>
<dbReference type="PANTHER" id="PTHR46011:SF6">
    <property type="entry name" value="HIGH ZINC ACTIVATED NUCLEAR RECEPTOR PROTEIN"/>
    <property type="match status" value="1"/>
</dbReference>
<evidence type="ECO:0000256" key="3">
    <source>
        <dbReference type="ARBA" id="ARBA00022833"/>
    </source>
</evidence>